<evidence type="ECO:0000256" key="1">
    <source>
        <dbReference type="SAM" id="SignalP"/>
    </source>
</evidence>
<dbReference type="Pfam" id="PF13529">
    <property type="entry name" value="Peptidase_C39_2"/>
    <property type="match status" value="1"/>
</dbReference>
<dbReference type="Gene3D" id="3.90.70.10">
    <property type="entry name" value="Cysteine proteinases"/>
    <property type="match status" value="1"/>
</dbReference>
<evidence type="ECO:0000313" key="4">
    <source>
        <dbReference type="Proteomes" id="UP000215703"/>
    </source>
</evidence>
<dbReference type="AlphaFoldDB" id="A0A2U8P979"/>
<dbReference type="KEGG" id="bot:CIT37_19025"/>
<feature type="signal peptide" evidence="1">
    <location>
        <begin position="1"/>
        <end position="21"/>
    </location>
</feature>
<sequence>MLVRALLIVGLAAAASSGAFAQAAPTAVPSCDPPSTMELQVTLRPQKTGMWCWAASGQMVMEYLGKSVEQCIQANYRLHRSDCCNSPTPDECVSGGWPEFERYGFQFKRTNGTPLTWNQLRSQLAAKKVGEPCSFTPFAFSWRWIGNGGHMMVATGYTTTPDGKNYVHVNDPWEPNIGATRTILYEVYDQLPGDHPHWDDFYDIR</sequence>
<accession>A0A2U8P979</accession>
<reference evidence="3 4" key="2">
    <citation type="journal article" date="2017" name="Syst. Appl. Microbiol.">
        <title>Soybeans inoculated with root zone soils of Canadian native legumes harbour diverse and novel Bradyrhizobium spp. that possess agricultural potential.</title>
        <authorList>
            <person name="Bromfield E.S.P."/>
            <person name="Cloutier S."/>
            <person name="Tambong J.T."/>
            <person name="Tran Thi T.V."/>
        </authorList>
    </citation>
    <scope>NUCLEOTIDE SEQUENCE [LARGE SCALE GENOMIC DNA]</scope>
    <source>
        <strain evidence="3 4">OO99</strain>
    </source>
</reference>
<evidence type="ECO:0000259" key="2">
    <source>
        <dbReference type="Pfam" id="PF13529"/>
    </source>
</evidence>
<gene>
    <name evidence="3" type="ORF">CIT37_19025</name>
</gene>
<feature type="chain" id="PRO_5015960499" description="Peptidase C39-like domain-containing protein" evidence="1">
    <location>
        <begin position="22"/>
        <end position="205"/>
    </location>
</feature>
<feature type="domain" description="Peptidase C39-like" evidence="2">
    <location>
        <begin position="39"/>
        <end position="173"/>
    </location>
</feature>
<organism evidence="3 4">
    <name type="scientific">Bradyrhizobium ottawaense</name>
    <dbReference type="NCBI Taxonomy" id="931866"/>
    <lineage>
        <taxon>Bacteria</taxon>
        <taxon>Pseudomonadati</taxon>
        <taxon>Pseudomonadota</taxon>
        <taxon>Alphaproteobacteria</taxon>
        <taxon>Hyphomicrobiales</taxon>
        <taxon>Nitrobacteraceae</taxon>
        <taxon>Bradyrhizobium</taxon>
    </lineage>
</organism>
<dbReference type="RefSeq" id="WP_095426712.1">
    <property type="nucleotide sequence ID" value="NZ_CP029425.2"/>
</dbReference>
<reference evidence="3 4" key="1">
    <citation type="journal article" date="2014" name="Int. J. Syst. Evol. Microbiol.">
        <title>Bradyrhizobium ottawaense sp. nov., a symbiotic nitrogen fixing bacterium from root nodules of soybeans in Canada.</title>
        <authorList>
            <person name="Yu X."/>
            <person name="Cloutier S."/>
            <person name="Tambong J.T."/>
            <person name="Bromfield E.S."/>
        </authorList>
    </citation>
    <scope>NUCLEOTIDE SEQUENCE [LARGE SCALE GENOMIC DNA]</scope>
    <source>
        <strain evidence="3 4">OO99</strain>
    </source>
</reference>
<dbReference type="GeneID" id="92964715"/>
<keyword evidence="1" id="KW-0732">Signal</keyword>
<evidence type="ECO:0000313" key="3">
    <source>
        <dbReference type="EMBL" id="AWL94014.1"/>
    </source>
</evidence>
<dbReference type="InterPro" id="IPR039564">
    <property type="entry name" value="Peptidase_C39-like"/>
</dbReference>
<dbReference type="Proteomes" id="UP000215703">
    <property type="component" value="Chromosome"/>
</dbReference>
<protein>
    <recommendedName>
        <fullName evidence="2">Peptidase C39-like domain-containing protein</fullName>
    </recommendedName>
</protein>
<dbReference type="EMBL" id="CP029425">
    <property type="protein sequence ID" value="AWL94014.1"/>
    <property type="molecule type" value="Genomic_DNA"/>
</dbReference>
<proteinExistence type="predicted"/>
<name>A0A2U8P979_9BRAD</name>